<feature type="region of interest" description="Disordered" evidence="1">
    <location>
        <begin position="190"/>
        <end position="217"/>
    </location>
</feature>
<name>C5KB15_PERM5</name>
<dbReference type="GeneID" id="9049071"/>
<dbReference type="InParanoid" id="C5KB15"/>
<feature type="compositionally biased region" description="Basic and acidic residues" evidence="1">
    <location>
        <begin position="233"/>
        <end position="250"/>
    </location>
</feature>
<dbReference type="OrthoDB" id="444119at2759"/>
<reference evidence="2 3" key="1">
    <citation type="submission" date="2008-07" db="EMBL/GenBank/DDBJ databases">
        <authorList>
            <person name="El-Sayed N."/>
            <person name="Caler E."/>
            <person name="Inman J."/>
            <person name="Amedeo P."/>
            <person name="Hass B."/>
            <person name="Wortman J."/>
        </authorList>
    </citation>
    <scope>NUCLEOTIDE SEQUENCE [LARGE SCALE GENOMIC DNA]</scope>
    <source>
        <strain evidence="3">ATCC 50983 / TXsc</strain>
    </source>
</reference>
<evidence type="ECO:0000313" key="3">
    <source>
        <dbReference type="Proteomes" id="UP000007800"/>
    </source>
</evidence>
<feature type="compositionally biased region" description="Low complexity" evidence="1">
    <location>
        <begin position="207"/>
        <end position="217"/>
    </location>
</feature>
<evidence type="ECO:0000256" key="1">
    <source>
        <dbReference type="SAM" id="MobiDB-lite"/>
    </source>
</evidence>
<proteinExistence type="predicted"/>
<gene>
    <name evidence="2" type="ORF">Pmar_PMAR005251</name>
</gene>
<organism evidence="3">
    <name type="scientific">Perkinsus marinus (strain ATCC 50983 / TXsc)</name>
    <dbReference type="NCBI Taxonomy" id="423536"/>
    <lineage>
        <taxon>Eukaryota</taxon>
        <taxon>Sar</taxon>
        <taxon>Alveolata</taxon>
        <taxon>Perkinsozoa</taxon>
        <taxon>Perkinsea</taxon>
        <taxon>Perkinsida</taxon>
        <taxon>Perkinsidae</taxon>
        <taxon>Perkinsus</taxon>
    </lineage>
</organism>
<feature type="region of interest" description="Disordered" evidence="1">
    <location>
        <begin position="231"/>
        <end position="250"/>
    </location>
</feature>
<dbReference type="OMA" id="GRHPHQF"/>
<dbReference type="RefSeq" id="XP_002786545.1">
    <property type="nucleotide sequence ID" value="XM_002786499.1"/>
</dbReference>
<evidence type="ECO:0000313" key="2">
    <source>
        <dbReference type="EMBL" id="EER18341.1"/>
    </source>
</evidence>
<sequence>MFMHYMKLYGRHPHQFLHRDFQLPERDPIFDLHTVVQGFSKSIDTTLTVGFQRTISLMKDLRQSELDCVSQAEEIEELLPAKETARCASEELERKVFGRLLSDGEDADELLAQRRSRLRDMTSRLNAHVMSTASVLDQYLPPLGWRQRLAAESKAVPVRVRGDTLQQKQWREEQKRRQLEALLAYRARKAPLKTPSIQPSRGDSAEARNAAQAAATRSRLIARAKNVAYKKPSPREIRKILEEAKRRRER</sequence>
<dbReference type="EMBL" id="GG671811">
    <property type="protein sequence ID" value="EER18341.1"/>
    <property type="molecule type" value="Genomic_DNA"/>
</dbReference>
<keyword evidence="3" id="KW-1185">Reference proteome</keyword>
<protein>
    <submittedName>
        <fullName evidence="2">Uncharacterized protein</fullName>
    </submittedName>
</protein>
<dbReference type="Proteomes" id="UP000007800">
    <property type="component" value="Unassembled WGS sequence"/>
</dbReference>
<dbReference type="AlphaFoldDB" id="C5KB15"/>
<accession>C5KB15</accession>